<evidence type="ECO:0000256" key="4">
    <source>
        <dbReference type="ARBA" id="ARBA00023274"/>
    </source>
</evidence>
<dbReference type="SUPFAM" id="SSF46561">
    <property type="entry name" value="Ribosomal protein L29 (L29p)"/>
    <property type="match status" value="1"/>
</dbReference>
<evidence type="ECO:0000256" key="5">
    <source>
        <dbReference type="ARBA" id="ARBA00035204"/>
    </source>
</evidence>
<dbReference type="InterPro" id="IPR001854">
    <property type="entry name" value="Ribosomal_uL29"/>
</dbReference>
<evidence type="ECO:0000256" key="2">
    <source>
        <dbReference type="ARBA" id="ARBA00011133"/>
    </source>
</evidence>
<dbReference type="AlphaFoldDB" id="A0A667HQB3"/>
<protein>
    <recommendedName>
        <fullName evidence="5">Large ribosomal subunit protein uL29</fullName>
    </recommendedName>
    <alternativeName>
        <fullName evidence="6">60S ribosomal protein L35</fullName>
    </alternativeName>
</protein>
<dbReference type="GeneID" id="115506915"/>
<accession>A0A667HQB3</accession>
<dbReference type="RefSeq" id="XP_032447976.1">
    <property type="nucleotide sequence ID" value="XM_032592085.1"/>
</dbReference>
<comment type="similarity">
    <text evidence="1">Belongs to the universal ribosomal protein uL29 family.</text>
</comment>
<feature type="compositionally biased region" description="Basic and acidic residues" evidence="7">
    <location>
        <begin position="72"/>
        <end position="87"/>
    </location>
</feature>
<reference evidence="8" key="2">
    <citation type="submission" date="2025-09" db="UniProtKB">
        <authorList>
            <consortium name="Ensembl"/>
        </authorList>
    </citation>
    <scope>IDENTIFICATION</scope>
</reference>
<evidence type="ECO:0000256" key="3">
    <source>
        <dbReference type="ARBA" id="ARBA00022980"/>
    </source>
</evidence>
<dbReference type="InterPro" id="IPR036049">
    <property type="entry name" value="Ribosomal_uL29_sf"/>
</dbReference>
<keyword evidence="4" id="KW-0687">Ribonucleoprotein</keyword>
<dbReference type="GO" id="GO:0022625">
    <property type="term" value="C:cytosolic large ribosomal subunit"/>
    <property type="evidence" value="ECO:0007669"/>
    <property type="project" value="InterPro"/>
</dbReference>
<keyword evidence="9" id="KW-1185">Reference proteome</keyword>
<reference evidence="8" key="1">
    <citation type="submission" date="2025-08" db="UniProtKB">
        <authorList>
            <consortium name="Ensembl"/>
        </authorList>
    </citation>
    <scope>IDENTIFICATION</scope>
</reference>
<organism evidence="8 9">
    <name type="scientific">Lynx canadensis</name>
    <name type="common">Canada lynx</name>
    <name type="synonym">Felis canadensis</name>
    <dbReference type="NCBI Taxonomy" id="61383"/>
    <lineage>
        <taxon>Eukaryota</taxon>
        <taxon>Metazoa</taxon>
        <taxon>Chordata</taxon>
        <taxon>Craniata</taxon>
        <taxon>Vertebrata</taxon>
        <taxon>Euteleostomi</taxon>
        <taxon>Mammalia</taxon>
        <taxon>Eutheria</taxon>
        <taxon>Laurasiatheria</taxon>
        <taxon>Carnivora</taxon>
        <taxon>Feliformia</taxon>
        <taxon>Felidae</taxon>
        <taxon>Felinae</taxon>
        <taxon>Lynx</taxon>
    </lineage>
</organism>
<proteinExistence type="inferred from homology"/>
<dbReference type="Ensembl" id="ENSLCNT00005032170.1">
    <property type="protein sequence ID" value="ENSLCNP00005028791.1"/>
    <property type="gene ID" value="ENSLCNG00005018771.1"/>
</dbReference>
<dbReference type="InterPro" id="IPR045059">
    <property type="entry name" value="Ribosomal_uL29_euk"/>
</dbReference>
<dbReference type="PANTHER" id="PTHR45722:SF2">
    <property type="entry name" value="LARGE RIBOSOMAL SUBUNIT PROTEIN UL29-RELATED"/>
    <property type="match status" value="1"/>
</dbReference>
<evidence type="ECO:0000256" key="7">
    <source>
        <dbReference type="SAM" id="MobiDB-lite"/>
    </source>
</evidence>
<dbReference type="NCBIfam" id="TIGR00012">
    <property type="entry name" value="L29"/>
    <property type="match status" value="1"/>
</dbReference>
<dbReference type="GO" id="GO:0003735">
    <property type="term" value="F:structural constituent of ribosome"/>
    <property type="evidence" value="ECO:0007669"/>
    <property type="project" value="InterPro"/>
</dbReference>
<dbReference type="PANTHER" id="PTHR45722">
    <property type="entry name" value="60S RIBOSOMAL PROTEIN L35"/>
    <property type="match status" value="1"/>
</dbReference>
<gene>
    <name evidence="8" type="primary">LOC115506915</name>
</gene>
<dbReference type="FunFam" id="1.10.287.310:FF:000002">
    <property type="entry name" value="60S ribosomal protein L35"/>
    <property type="match status" value="1"/>
</dbReference>
<sequence>MVQIKARDLCGKKEEVLQELEVLRVGLSQLCVPEVTGSPASKFSEIRVVHKSVARVLTVINQAQKKNPGKLYEGKKYRPLDPHERNLKPKKQQQGWLHSLCNQGLSVSISETQTNSLLKPTSHCMFN</sequence>
<dbReference type="Proteomes" id="UP000472241">
    <property type="component" value="Unplaced"/>
</dbReference>
<name>A0A667HQB3_LYNCA</name>
<comment type="subunit">
    <text evidence="2">Component of the large ribosomal subunit.</text>
</comment>
<evidence type="ECO:0000313" key="8">
    <source>
        <dbReference type="Ensembl" id="ENSLCNP00005028791.1"/>
    </source>
</evidence>
<evidence type="ECO:0000313" key="9">
    <source>
        <dbReference type="Proteomes" id="UP000472241"/>
    </source>
</evidence>
<feature type="region of interest" description="Disordered" evidence="7">
    <location>
        <begin position="68"/>
        <end position="92"/>
    </location>
</feature>
<evidence type="ECO:0000256" key="6">
    <source>
        <dbReference type="ARBA" id="ARBA00035334"/>
    </source>
</evidence>
<dbReference type="GO" id="GO:0000463">
    <property type="term" value="P:maturation of LSU-rRNA from tricistronic rRNA transcript (SSU-rRNA, 5.8S rRNA, LSU-rRNA)"/>
    <property type="evidence" value="ECO:0007669"/>
    <property type="project" value="InterPro"/>
</dbReference>
<dbReference type="GO" id="GO:0003729">
    <property type="term" value="F:mRNA binding"/>
    <property type="evidence" value="ECO:0007669"/>
    <property type="project" value="TreeGrafter"/>
</dbReference>
<evidence type="ECO:0000256" key="1">
    <source>
        <dbReference type="ARBA" id="ARBA00009254"/>
    </source>
</evidence>
<dbReference type="Gene3D" id="1.10.287.310">
    <property type="match status" value="1"/>
</dbReference>
<dbReference type="Pfam" id="PF00831">
    <property type="entry name" value="Ribosomal_L29"/>
    <property type="match status" value="1"/>
</dbReference>
<dbReference type="GO" id="GO:0006412">
    <property type="term" value="P:translation"/>
    <property type="evidence" value="ECO:0007669"/>
    <property type="project" value="InterPro"/>
</dbReference>
<keyword evidence="3" id="KW-0689">Ribosomal protein</keyword>